<evidence type="ECO:0000313" key="2">
    <source>
        <dbReference type="EMBL" id="KIJ23987.1"/>
    </source>
</evidence>
<evidence type="ECO:0000313" key="3">
    <source>
        <dbReference type="Proteomes" id="UP000054279"/>
    </source>
</evidence>
<name>A0A0C9U4F9_SPHS4</name>
<organism evidence="2 3">
    <name type="scientific">Sphaerobolus stellatus (strain SS14)</name>
    <dbReference type="NCBI Taxonomy" id="990650"/>
    <lineage>
        <taxon>Eukaryota</taxon>
        <taxon>Fungi</taxon>
        <taxon>Dikarya</taxon>
        <taxon>Basidiomycota</taxon>
        <taxon>Agaricomycotina</taxon>
        <taxon>Agaricomycetes</taxon>
        <taxon>Phallomycetidae</taxon>
        <taxon>Geastrales</taxon>
        <taxon>Sphaerobolaceae</taxon>
        <taxon>Sphaerobolus</taxon>
    </lineage>
</organism>
<evidence type="ECO:0000256" key="1">
    <source>
        <dbReference type="SAM" id="MobiDB-lite"/>
    </source>
</evidence>
<sequence length="66" mass="7208">MAAVVYPPKMENARLKASQEYYEAQKKESLDSWSDTTTLVDCYENGAGPESCGGQSGCELSTHSRT</sequence>
<dbReference type="EMBL" id="KN837550">
    <property type="protein sequence ID" value="KIJ23987.1"/>
    <property type="molecule type" value="Genomic_DNA"/>
</dbReference>
<keyword evidence="3" id="KW-1185">Reference proteome</keyword>
<proteinExistence type="predicted"/>
<reference evidence="2 3" key="1">
    <citation type="submission" date="2014-06" db="EMBL/GenBank/DDBJ databases">
        <title>Evolutionary Origins and Diversification of the Mycorrhizal Mutualists.</title>
        <authorList>
            <consortium name="DOE Joint Genome Institute"/>
            <consortium name="Mycorrhizal Genomics Consortium"/>
            <person name="Kohler A."/>
            <person name="Kuo A."/>
            <person name="Nagy L.G."/>
            <person name="Floudas D."/>
            <person name="Copeland A."/>
            <person name="Barry K.W."/>
            <person name="Cichocki N."/>
            <person name="Veneault-Fourrey C."/>
            <person name="LaButti K."/>
            <person name="Lindquist E.A."/>
            <person name="Lipzen A."/>
            <person name="Lundell T."/>
            <person name="Morin E."/>
            <person name="Murat C."/>
            <person name="Riley R."/>
            <person name="Ohm R."/>
            <person name="Sun H."/>
            <person name="Tunlid A."/>
            <person name="Henrissat B."/>
            <person name="Grigoriev I.V."/>
            <person name="Hibbett D.S."/>
            <person name="Martin F."/>
        </authorList>
    </citation>
    <scope>NUCLEOTIDE SEQUENCE [LARGE SCALE GENOMIC DNA]</scope>
    <source>
        <strain evidence="2 3">SS14</strain>
    </source>
</reference>
<accession>A0A0C9U4F9</accession>
<feature type="region of interest" description="Disordered" evidence="1">
    <location>
        <begin position="47"/>
        <end position="66"/>
    </location>
</feature>
<protein>
    <submittedName>
        <fullName evidence="2">Uncharacterized protein</fullName>
    </submittedName>
</protein>
<dbReference type="Proteomes" id="UP000054279">
    <property type="component" value="Unassembled WGS sequence"/>
</dbReference>
<dbReference type="HOGENOM" id="CLU_2832846_0_0_1"/>
<dbReference type="AlphaFoldDB" id="A0A0C9U4F9"/>
<gene>
    <name evidence="2" type="ORF">M422DRAFT_785994</name>
</gene>